<dbReference type="EMBL" id="LMZQ01000046">
    <property type="protein sequence ID" value="KRT13397.1"/>
    <property type="molecule type" value="Genomic_DNA"/>
</dbReference>
<keyword evidence="2" id="KW-1185">Reference proteome</keyword>
<dbReference type="STRING" id="687842.ASU31_24830"/>
<dbReference type="Proteomes" id="UP000051950">
    <property type="component" value="Unassembled WGS sequence"/>
</dbReference>
<comment type="caution">
    <text evidence="1">The sequence shown here is derived from an EMBL/GenBank/DDBJ whole genome shotgun (WGS) entry which is preliminary data.</text>
</comment>
<dbReference type="InterPro" id="IPR032710">
    <property type="entry name" value="NTF2-like_dom_sf"/>
</dbReference>
<dbReference type="AlphaFoldDB" id="A0A0T5VJK7"/>
<gene>
    <name evidence="1" type="ORF">ASU31_24830</name>
</gene>
<sequence length="61" mass="6859">MDAKDIVASYFDALAKGEMERALSFFALEAQWDQPGRNKFAGIKNNLGEIIKMFEGIMSDK</sequence>
<dbReference type="RefSeq" id="WP_057934934.1">
    <property type="nucleotide sequence ID" value="NZ_LMZQ01000046.1"/>
</dbReference>
<dbReference type="OrthoDB" id="7859473at2"/>
<evidence type="ECO:0000313" key="2">
    <source>
        <dbReference type="Proteomes" id="UP000051950"/>
    </source>
</evidence>
<name>A0A0T5VJK7_9SPHI</name>
<protein>
    <recommendedName>
        <fullName evidence="3">SnoaL-like domain-containing protein</fullName>
    </recommendedName>
</protein>
<accession>A0A0T5VJK7</accession>
<evidence type="ECO:0000313" key="1">
    <source>
        <dbReference type="EMBL" id="KRT13397.1"/>
    </source>
</evidence>
<dbReference type="Gene3D" id="3.10.450.50">
    <property type="match status" value="1"/>
</dbReference>
<dbReference type="SUPFAM" id="SSF54427">
    <property type="entry name" value="NTF2-like"/>
    <property type="match status" value="1"/>
</dbReference>
<reference evidence="1 2" key="1">
    <citation type="submission" date="2015-11" db="EMBL/GenBank/DDBJ databases">
        <title>Sequence of Pedobacter ginsenosidimutans.</title>
        <authorList>
            <person name="Carson E."/>
            <person name="Keyser V."/>
            <person name="Newman J."/>
            <person name="Miller J."/>
        </authorList>
    </citation>
    <scope>NUCLEOTIDE SEQUENCE [LARGE SCALE GENOMIC DNA]</scope>
    <source>
        <strain evidence="1 2">KACC 14530</strain>
    </source>
</reference>
<organism evidence="1 2">
    <name type="scientific">Pedobacter ginsenosidimutans</name>
    <dbReference type="NCBI Taxonomy" id="687842"/>
    <lineage>
        <taxon>Bacteria</taxon>
        <taxon>Pseudomonadati</taxon>
        <taxon>Bacteroidota</taxon>
        <taxon>Sphingobacteriia</taxon>
        <taxon>Sphingobacteriales</taxon>
        <taxon>Sphingobacteriaceae</taxon>
        <taxon>Pedobacter</taxon>
    </lineage>
</organism>
<evidence type="ECO:0008006" key="3">
    <source>
        <dbReference type="Google" id="ProtNLM"/>
    </source>
</evidence>
<proteinExistence type="predicted"/>